<dbReference type="RefSeq" id="WP_212528749.1">
    <property type="nucleotide sequence ID" value="NZ_JAGSOG010000052.1"/>
</dbReference>
<keyword evidence="2" id="KW-1185">Reference proteome</keyword>
<protein>
    <submittedName>
        <fullName evidence="1">Uncharacterized protein</fullName>
    </submittedName>
</protein>
<evidence type="ECO:0000313" key="2">
    <source>
        <dbReference type="Proteomes" id="UP000675781"/>
    </source>
</evidence>
<proteinExistence type="predicted"/>
<organism evidence="1 2">
    <name type="scientific">Actinospica durhamensis</name>
    <dbReference type="NCBI Taxonomy" id="1508375"/>
    <lineage>
        <taxon>Bacteria</taxon>
        <taxon>Bacillati</taxon>
        <taxon>Actinomycetota</taxon>
        <taxon>Actinomycetes</taxon>
        <taxon>Catenulisporales</taxon>
        <taxon>Actinospicaceae</taxon>
        <taxon>Actinospica</taxon>
    </lineage>
</organism>
<sequence length="55" mass="5882">MADDELTTIGQFAHLSGLSVQIGGTELVAPRDAQGMPHNSAVKDPSGNWNWLYQG</sequence>
<evidence type="ECO:0000313" key="1">
    <source>
        <dbReference type="EMBL" id="MBR7834229.1"/>
    </source>
</evidence>
<dbReference type="EMBL" id="JAGSOG010000052">
    <property type="protein sequence ID" value="MBR7834229.1"/>
    <property type="molecule type" value="Genomic_DNA"/>
</dbReference>
<comment type="caution">
    <text evidence="1">The sequence shown here is derived from an EMBL/GenBank/DDBJ whole genome shotgun (WGS) entry which is preliminary data.</text>
</comment>
<dbReference type="AlphaFoldDB" id="A0A941EUN6"/>
<dbReference type="Proteomes" id="UP000675781">
    <property type="component" value="Unassembled WGS sequence"/>
</dbReference>
<reference evidence="1" key="1">
    <citation type="submission" date="2021-04" db="EMBL/GenBank/DDBJ databases">
        <title>Genome based classification of Actinospica acidithermotolerans sp. nov., an actinobacterium isolated from an Indonesian hot spring.</title>
        <authorList>
            <person name="Kusuma A.B."/>
            <person name="Putra K.E."/>
            <person name="Nafisah S."/>
            <person name="Loh J."/>
            <person name="Nouioui I."/>
            <person name="Goodfellow M."/>
        </authorList>
    </citation>
    <scope>NUCLEOTIDE SEQUENCE</scope>
    <source>
        <strain evidence="1">CSCA 57</strain>
    </source>
</reference>
<accession>A0A941EUN6</accession>
<name>A0A941EUN6_9ACTN</name>
<gene>
    <name evidence="1" type="ORF">KDL01_13220</name>
</gene>